<dbReference type="Pfam" id="PF25989">
    <property type="entry name" value="YknX_C"/>
    <property type="match status" value="1"/>
</dbReference>
<dbReference type="Gene3D" id="1.10.287.470">
    <property type="entry name" value="Helix hairpin bin"/>
    <property type="match status" value="1"/>
</dbReference>
<dbReference type="GO" id="GO:1990281">
    <property type="term" value="C:efflux pump complex"/>
    <property type="evidence" value="ECO:0007669"/>
    <property type="project" value="TreeGrafter"/>
</dbReference>
<dbReference type="AlphaFoldDB" id="A0A3B1CTJ8"/>
<dbReference type="PROSITE" id="PS51257">
    <property type="entry name" value="PROKAR_LIPOPROTEIN"/>
    <property type="match status" value="1"/>
</dbReference>
<dbReference type="PANTHER" id="PTHR30469">
    <property type="entry name" value="MULTIDRUG RESISTANCE PROTEIN MDTA"/>
    <property type="match status" value="1"/>
</dbReference>
<evidence type="ECO:0000259" key="3">
    <source>
        <dbReference type="Pfam" id="PF25989"/>
    </source>
</evidence>
<protein>
    <submittedName>
        <fullName evidence="4">Uncharacterized protein</fullName>
    </submittedName>
</protein>
<dbReference type="GO" id="GO:0015562">
    <property type="term" value="F:efflux transmembrane transporter activity"/>
    <property type="evidence" value="ECO:0007669"/>
    <property type="project" value="TreeGrafter"/>
</dbReference>
<feature type="domain" description="YknX-like C-terminal permuted SH3-like" evidence="3">
    <location>
        <begin position="295"/>
        <end position="355"/>
    </location>
</feature>
<evidence type="ECO:0000259" key="2">
    <source>
        <dbReference type="Pfam" id="PF25973"/>
    </source>
</evidence>
<dbReference type="PANTHER" id="PTHR30469:SF15">
    <property type="entry name" value="HLYD FAMILY OF SECRETION PROTEINS"/>
    <property type="match status" value="1"/>
</dbReference>
<dbReference type="Gene3D" id="2.40.30.170">
    <property type="match status" value="1"/>
</dbReference>
<dbReference type="Pfam" id="PF25973">
    <property type="entry name" value="BSH_CzcB"/>
    <property type="match status" value="1"/>
</dbReference>
<dbReference type="NCBIfam" id="TIGR01730">
    <property type="entry name" value="RND_mfp"/>
    <property type="match status" value="1"/>
</dbReference>
<dbReference type="InterPro" id="IPR058637">
    <property type="entry name" value="YknX-like_C"/>
</dbReference>
<name>A0A3B1CTJ8_9ZZZZ</name>
<dbReference type="SUPFAM" id="SSF111369">
    <property type="entry name" value="HlyD-like secretion proteins"/>
    <property type="match status" value="1"/>
</dbReference>
<dbReference type="Pfam" id="PF25954">
    <property type="entry name" value="Beta-barrel_RND_2"/>
    <property type="match status" value="1"/>
</dbReference>
<dbReference type="InterPro" id="IPR058792">
    <property type="entry name" value="Beta-barrel_RND_2"/>
</dbReference>
<feature type="domain" description="CzcB-like barrel-sandwich hybrid" evidence="2">
    <location>
        <begin position="68"/>
        <end position="207"/>
    </location>
</feature>
<evidence type="ECO:0000259" key="1">
    <source>
        <dbReference type="Pfam" id="PF25954"/>
    </source>
</evidence>
<accession>A0A3B1CTJ8</accession>
<reference evidence="4" key="1">
    <citation type="submission" date="2018-06" db="EMBL/GenBank/DDBJ databases">
        <authorList>
            <person name="Zhirakovskaya E."/>
        </authorList>
    </citation>
    <scope>NUCLEOTIDE SEQUENCE</scope>
</reference>
<proteinExistence type="predicted"/>
<dbReference type="InterPro" id="IPR006143">
    <property type="entry name" value="RND_pump_MFP"/>
</dbReference>
<organism evidence="4">
    <name type="scientific">hydrothermal vent metagenome</name>
    <dbReference type="NCBI Taxonomy" id="652676"/>
    <lineage>
        <taxon>unclassified sequences</taxon>
        <taxon>metagenomes</taxon>
        <taxon>ecological metagenomes</taxon>
    </lineage>
</organism>
<evidence type="ECO:0000313" key="4">
    <source>
        <dbReference type="EMBL" id="VAX33349.1"/>
    </source>
</evidence>
<feature type="domain" description="CusB-like beta-barrel" evidence="1">
    <location>
        <begin position="210"/>
        <end position="287"/>
    </location>
</feature>
<gene>
    <name evidence="4" type="ORF">MNBD_NITROSPIRAE01-1891</name>
</gene>
<dbReference type="EMBL" id="UOGF01000106">
    <property type="protein sequence ID" value="VAX33349.1"/>
    <property type="molecule type" value="Genomic_DNA"/>
</dbReference>
<dbReference type="InterPro" id="IPR058647">
    <property type="entry name" value="BSH_CzcB-like"/>
</dbReference>
<sequence length="367" mass="40965">MYDHFRNKGLHFVFCVFCTVFFVGCEPGTDKLEVREKIKKVEVFIVKTEDFEETIVASAVAFAHIEHRVSTEVSGLLKIKHARWGDRVKKGETLFEIDSEGFILIVKERKAALARALAQLHFMQAEQKRKKSLLQAKTLSQAGWEKLQFDLAAAISEKNQAQIALSRAQRNLRLTVLKSPIDGMILEDYHDMGEVIPVGTELARIADTTWIRFDVGVSDLELPHLSLGDLVPVTIDALGTRQLKGEITRISGNASPTRGIFPLEVRLENAERSILPGMVARLRLSGEKHKTQVIVPMMAIHQENDIPFVFLVQDQKALRRPVKLGKVLGDRVLIQEGLRTGDAVVLIAQGRLKIGEGLDVIQASAKP</sequence>
<dbReference type="Gene3D" id="2.40.420.20">
    <property type="match status" value="1"/>
</dbReference>
<dbReference type="Gene3D" id="2.40.50.100">
    <property type="match status" value="1"/>
</dbReference>